<accession>A0A0A9HCC1</accession>
<feature type="chain" id="PRO_5005169089" evidence="1">
    <location>
        <begin position="19"/>
        <end position="37"/>
    </location>
</feature>
<organism evidence="2">
    <name type="scientific">Arundo donax</name>
    <name type="common">Giant reed</name>
    <name type="synonym">Donax arundinaceus</name>
    <dbReference type="NCBI Taxonomy" id="35708"/>
    <lineage>
        <taxon>Eukaryota</taxon>
        <taxon>Viridiplantae</taxon>
        <taxon>Streptophyta</taxon>
        <taxon>Embryophyta</taxon>
        <taxon>Tracheophyta</taxon>
        <taxon>Spermatophyta</taxon>
        <taxon>Magnoliopsida</taxon>
        <taxon>Liliopsida</taxon>
        <taxon>Poales</taxon>
        <taxon>Poaceae</taxon>
        <taxon>PACMAD clade</taxon>
        <taxon>Arundinoideae</taxon>
        <taxon>Arundineae</taxon>
        <taxon>Arundo</taxon>
    </lineage>
</organism>
<protein>
    <submittedName>
        <fullName evidence="2">Uncharacterized protein</fullName>
    </submittedName>
</protein>
<name>A0A0A9HCC1_ARUDO</name>
<reference evidence="2" key="2">
    <citation type="journal article" date="2015" name="Data Brief">
        <title>Shoot transcriptome of the giant reed, Arundo donax.</title>
        <authorList>
            <person name="Barrero R.A."/>
            <person name="Guerrero F.D."/>
            <person name="Moolhuijzen P."/>
            <person name="Goolsby J.A."/>
            <person name="Tidwell J."/>
            <person name="Bellgard S.E."/>
            <person name="Bellgard M.I."/>
        </authorList>
    </citation>
    <scope>NUCLEOTIDE SEQUENCE</scope>
    <source>
        <tissue evidence="2">Shoot tissue taken approximately 20 cm above the soil surface</tissue>
    </source>
</reference>
<keyword evidence="1" id="KW-0732">Signal</keyword>
<feature type="signal peptide" evidence="1">
    <location>
        <begin position="1"/>
        <end position="18"/>
    </location>
</feature>
<evidence type="ECO:0000313" key="2">
    <source>
        <dbReference type="EMBL" id="JAE32486.1"/>
    </source>
</evidence>
<dbReference type="AlphaFoldDB" id="A0A0A9HCC1"/>
<dbReference type="EMBL" id="GBRH01165410">
    <property type="protein sequence ID" value="JAE32486.1"/>
    <property type="molecule type" value="Transcribed_RNA"/>
</dbReference>
<proteinExistence type="predicted"/>
<evidence type="ECO:0000256" key="1">
    <source>
        <dbReference type="SAM" id="SignalP"/>
    </source>
</evidence>
<reference evidence="2" key="1">
    <citation type="submission" date="2014-09" db="EMBL/GenBank/DDBJ databases">
        <authorList>
            <person name="Magalhaes I.L.F."/>
            <person name="Oliveira U."/>
            <person name="Santos F.R."/>
            <person name="Vidigal T.H.D.A."/>
            <person name="Brescovit A.D."/>
            <person name="Santos A.J."/>
        </authorList>
    </citation>
    <scope>NUCLEOTIDE SEQUENCE</scope>
    <source>
        <tissue evidence="2">Shoot tissue taken approximately 20 cm above the soil surface</tissue>
    </source>
</reference>
<sequence length="37" mass="4458">MFPFLVKFTVTFLLCVTSKLERKLQQPFKWYLGKCLC</sequence>